<organism evidence="2 3">
    <name type="scientific">Dictyostelium firmibasis</name>
    <dbReference type="NCBI Taxonomy" id="79012"/>
    <lineage>
        <taxon>Eukaryota</taxon>
        <taxon>Amoebozoa</taxon>
        <taxon>Evosea</taxon>
        <taxon>Eumycetozoa</taxon>
        <taxon>Dictyostelia</taxon>
        <taxon>Dictyosteliales</taxon>
        <taxon>Dictyosteliaceae</taxon>
        <taxon>Dictyostelium</taxon>
    </lineage>
</organism>
<dbReference type="GO" id="GO:0005525">
    <property type="term" value="F:GTP binding"/>
    <property type="evidence" value="ECO:0007669"/>
    <property type="project" value="InterPro"/>
</dbReference>
<reference evidence="2 3" key="1">
    <citation type="submission" date="2023-11" db="EMBL/GenBank/DDBJ databases">
        <title>Dfirmibasis_genome.</title>
        <authorList>
            <person name="Edelbroek B."/>
            <person name="Kjellin J."/>
            <person name="Jerlstrom-Hultqvist J."/>
            <person name="Soderbom F."/>
        </authorList>
    </citation>
    <scope>NUCLEOTIDE SEQUENCE [LARGE SCALE GENOMIC DNA]</scope>
    <source>
        <strain evidence="2 3">TNS-C-14</strain>
    </source>
</reference>
<dbReference type="Proteomes" id="UP001344447">
    <property type="component" value="Unassembled WGS sequence"/>
</dbReference>
<name>A0AAN7Z0X2_9MYCE</name>
<proteinExistence type="predicted"/>
<feature type="domain" description="Nucleolar GTP-binding protein 1 Rossman-fold" evidence="1">
    <location>
        <begin position="74"/>
        <end position="131"/>
    </location>
</feature>
<dbReference type="EMBL" id="JAVFKY010000002">
    <property type="protein sequence ID" value="KAK5580070.1"/>
    <property type="molecule type" value="Genomic_DNA"/>
</dbReference>
<evidence type="ECO:0000259" key="1">
    <source>
        <dbReference type="Pfam" id="PF06858"/>
    </source>
</evidence>
<dbReference type="AlphaFoldDB" id="A0AAN7Z0X2"/>
<dbReference type="Pfam" id="PF06858">
    <property type="entry name" value="NOG1"/>
    <property type="match status" value="1"/>
</dbReference>
<keyword evidence="3" id="KW-1185">Reference proteome</keyword>
<evidence type="ECO:0000313" key="3">
    <source>
        <dbReference type="Proteomes" id="UP001344447"/>
    </source>
</evidence>
<protein>
    <recommendedName>
        <fullName evidence="1">Nucleolar GTP-binding protein 1 Rossman-fold domain-containing protein</fullName>
    </recommendedName>
</protein>
<gene>
    <name evidence="2" type="ORF">RB653_000083</name>
</gene>
<dbReference type="InterPro" id="IPR010674">
    <property type="entry name" value="NOG1_Rossman_fold_dom"/>
</dbReference>
<dbReference type="InterPro" id="IPR027417">
    <property type="entry name" value="P-loop_NTPase"/>
</dbReference>
<accession>A0AAN7Z0X2</accession>
<comment type="caution">
    <text evidence="2">The sequence shown here is derived from an EMBL/GenBank/DDBJ whole genome shotgun (WGS) entry which is preliminary data.</text>
</comment>
<dbReference type="Gene3D" id="3.40.50.300">
    <property type="entry name" value="P-loop containing nucleotide triphosphate hydrolases"/>
    <property type="match status" value="1"/>
</dbReference>
<dbReference type="PANTHER" id="PTHR45759">
    <property type="entry name" value="NUCLEOLAR GTP-BINDING PROTEIN 1"/>
    <property type="match status" value="1"/>
</dbReference>
<dbReference type="SUPFAM" id="SSF52540">
    <property type="entry name" value="P-loop containing nucleoside triphosphate hydrolases"/>
    <property type="match status" value="1"/>
</dbReference>
<sequence>MDIIQSLNNLKTPTLLLIGYPNVGKSTLMNNLTLANIEVEKFATKFLFVGQINFKGKTLRVIDTQSILDHQLDEIEIQSINTLTQLNSCILFLIDISENCGHTIKQQTDLLFSIKKLFLNKPLLVILNKIDLKTPNDVPIDDWILIESLEDFEEDSNGDFSDSGTQLIPMSNLIENSIENLKEIVFSTFKERKKENLCDEIKDKLLIF</sequence>
<evidence type="ECO:0000313" key="2">
    <source>
        <dbReference type="EMBL" id="KAK5580070.1"/>
    </source>
</evidence>